<dbReference type="Proteomes" id="UP000034932">
    <property type="component" value="Unassembled WGS sequence"/>
</dbReference>
<dbReference type="Gene3D" id="1.10.287.1080">
    <property type="entry name" value="MazG-like"/>
    <property type="match status" value="1"/>
</dbReference>
<dbReference type="EMBL" id="LBVW01000003">
    <property type="protein sequence ID" value="KKQ94257.1"/>
    <property type="molecule type" value="Genomic_DNA"/>
</dbReference>
<evidence type="ECO:0000313" key="2">
    <source>
        <dbReference type="Proteomes" id="UP000034932"/>
    </source>
</evidence>
<dbReference type="PIRSF" id="PIRSF036521">
    <property type="entry name" value="UCP036521_pph"/>
    <property type="match status" value="1"/>
</dbReference>
<protein>
    <recommendedName>
        <fullName evidence="3">MazG nucleotide pyrophosphohydrolase</fullName>
    </recommendedName>
</protein>
<comment type="caution">
    <text evidence="1">The sequence shown here is derived from an EMBL/GenBank/DDBJ whole genome shotgun (WGS) entry which is preliminary data.</text>
</comment>
<dbReference type="InterPro" id="IPR011411">
    <property type="entry name" value="MazG-related_YvdC"/>
</dbReference>
<dbReference type="SUPFAM" id="SSF101386">
    <property type="entry name" value="all-alpha NTP pyrophosphatases"/>
    <property type="match status" value="1"/>
</dbReference>
<name>A0A0G0LT93_9BACT</name>
<accession>A0A0G0LT93</accession>
<organism evidence="1 2">
    <name type="scientific">Candidatus Woesebacteria bacterium GW2011_GWB1_39_10b</name>
    <dbReference type="NCBI Taxonomy" id="1618573"/>
    <lineage>
        <taxon>Bacteria</taxon>
        <taxon>Candidatus Woeseibacteriota</taxon>
    </lineage>
</organism>
<dbReference type="AlphaFoldDB" id="A0A0G0LT93"/>
<reference evidence="1 2" key="1">
    <citation type="journal article" date="2015" name="Nature">
        <title>rRNA introns, odd ribosomes, and small enigmatic genomes across a large radiation of phyla.</title>
        <authorList>
            <person name="Brown C.T."/>
            <person name="Hug L.A."/>
            <person name="Thomas B.C."/>
            <person name="Sharon I."/>
            <person name="Castelle C.J."/>
            <person name="Singh A."/>
            <person name="Wilkins M.J."/>
            <person name="Williams K.H."/>
            <person name="Banfield J.F."/>
        </authorList>
    </citation>
    <scope>NUCLEOTIDE SEQUENCE [LARGE SCALE GENOMIC DNA]</scope>
</reference>
<gene>
    <name evidence="1" type="ORF">UT19_C0003G0062</name>
</gene>
<evidence type="ECO:0008006" key="3">
    <source>
        <dbReference type="Google" id="ProtNLM"/>
    </source>
</evidence>
<proteinExistence type="predicted"/>
<evidence type="ECO:0000313" key="1">
    <source>
        <dbReference type="EMBL" id="KKQ94257.1"/>
    </source>
</evidence>
<sequence length="114" mass="13632">MKKIKVSTIKEAQKLVKKFTKDNGWEDFPNIDKFDHLHEELIEMSQHLRYKSQDDRIKCIRDKRVIFKDGIGDLFFGLCRLANQLEVDIEEAFNFVKDPILTKYKQKKSENNRL</sequence>